<keyword evidence="4" id="KW-1185">Reference proteome</keyword>
<dbReference type="InterPro" id="IPR050923">
    <property type="entry name" value="Cell_Proc_Reg/RNA_Proc"/>
</dbReference>
<feature type="compositionally biased region" description="Basic and acidic residues" evidence="1">
    <location>
        <begin position="203"/>
        <end position="227"/>
    </location>
</feature>
<comment type="caution">
    <text evidence="3">The sequence shown here is derived from an EMBL/GenBank/DDBJ whole genome shotgun (WGS) entry which is preliminary data.</text>
</comment>
<feature type="domain" description="FHA" evidence="2">
    <location>
        <begin position="366"/>
        <end position="429"/>
    </location>
</feature>
<evidence type="ECO:0000259" key="2">
    <source>
        <dbReference type="PROSITE" id="PS50006"/>
    </source>
</evidence>
<dbReference type="SMART" id="SM00240">
    <property type="entry name" value="FHA"/>
    <property type="match status" value="1"/>
</dbReference>
<sequence>MTTNTIADASGIAETDDARKAVADVTNRVMIIVRAVQLPIIDDKTLVTTGAREALHLIVDVTKTVAIVTTSVRIVEDLFIDAKLLLTGVRTVERRATILVTALAARGLPMNDAETTIGPERETNARGMAAIAVSIVMSVTWKDAGDRPSDEQRDERYDDDHEGRLWPRYMSSSSSEYYGDTEEDSYDDSYRRGRDWTDDDDRDDHQDDRSSEHSHDEDDNSSDDRSYRRGGSTHRRDDEGGRRGRSRDERRVWNSDDEMTSESDNESRHRMEHRAPLASQQESFAIARGDAPSDATQPRERPNLASTGTLAAASNSVAHDDGSSTVLKYQEPAEARAPPAREQWRLFVFKDGEVTDEIALSIKSCWLVGRNSRVVDVLAPNPTVSKQHAVIQFRLVEKRNRYGDTVGETKPYLVDLESGGGTFLNGKLVPKGRYIELRSQDLLMFASSKREYVIMLAPNDD</sequence>
<evidence type="ECO:0000256" key="1">
    <source>
        <dbReference type="SAM" id="MobiDB-lite"/>
    </source>
</evidence>
<evidence type="ECO:0000313" key="3">
    <source>
        <dbReference type="EMBL" id="PHH77969.1"/>
    </source>
</evidence>
<organism evidence="3 4">
    <name type="scientific">Ophiocordyceps camponoti-rufipedis</name>
    <dbReference type="NCBI Taxonomy" id="2004952"/>
    <lineage>
        <taxon>Eukaryota</taxon>
        <taxon>Fungi</taxon>
        <taxon>Dikarya</taxon>
        <taxon>Ascomycota</taxon>
        <taxon>Pezizomycotina</taxon>
        <taxon>Sordariomycetes</taxon>
        <taxon>Hypocreomycetidae</taxon>
        <taxon>Hypocreales</taxon>
        <taxon>Ophiocordycipitaceae</taxon>
        <taxon>Ophiocordyceps</taxon>
    </lineage>
</organism>
<dbReference type="Gene3D" id="2.60.200.20">
    <property type="match status" value="1"/>
</dbReference>
<dbReference type="PROSITE" id="PS50006">
    <property type="entry name" value="FHA_DOMAIN"/>
    <property type="match status" value="1"/>
</dbReference>
<dbReference type="OrthoDB" id="444265at2759"/>
<evidence type="ECO:0000313" key="4">
    <source>
        <dbReference type="Proteomes" id="UP000226431"/>
    </source>
</evidence>
<accession>A0A2C5XQI9</accession>
<dbReference type="SUPFAM" id="SSF49879">
    <property type="entry name" value="SMAD/FHA domain"/>
    <property type="match status" value="1"/>
</dbReference>
<feature type="compositionally biased region" description="Basic and acidic residues" evidence="1">
    <location>
        <begin position="234"/>
        <end position="254"/>
    </location>
</feature>
<gene>
    <name evidence="3" type="ORF">CDD80_7540</name>
</gene>
<dbReference type="InterPro" id="IPR000253">
    <property type="entry name" value="FHA_dom"/>
</dbReference>
<protein>
    <recommendedName>
        <fullName evidence="2">FHA domain-containing protein</fullName>
    </recommendedName>
</protein>
<feature type="compositionally biased region" description="Basic and acidic residues" evidence="1">
    <location>
        <begin position="143"/>
        <end position="165"/>
    </location>
</feature>
<proteinExistence type="predicted"/>
<dbReference type="CDD" id="cd22676">
    <property type="entry name" value="FHA_SNIP1_DDL-like"/>
    <property type="match status" value="1"/>
</dbReference>
<feature type="compositionally biased region" description="Acidic residues" evidence="1">
    <location>
        <begin position="255"/>
        <end position="264"/>
    </location>
</feature>
<dbReference type="InterPro" id="IPR008984">
    <property type="entry name" value="SMAD_FHA_dom_sf"/>
</dbReference>
<dbReference type="PANTHER" id="PTHR23308">
    <property type="entry name" value="NUCLEAR INHIBITOR OF PROTEIN PHOSPHATASE-1"/>
    <property type="match status" value="1"/>
</dbReference>
<dbReference type="AlphaFoldDB" id="A0A2C5XQI9"/>
<dbReference type="Pfam" id="PF00498">
    <property type="entry name" value="FHA"/>
    <property type="match status" value="1"/>
</dbReference>
<reference evidence="3 4" key="1">
    <citation type="submission" date="2017-06" db="EMBL/GenBank/DDBJ databases">
        <title>Ant-infecting Ophiocordyceps genomes reveal a high diversity of potential behavioral manipulation genes and a possible major role for enterotoxins.</title>
        <authorList>
            <person name="De Bekker C."/>
            <person name="Evans H.C."/>
            <person name="Brachmann A."/>
            <person name="Hughes D.P."/>
        </authorList>
    </citation>
    <scope>NUCLEOTIDE SEQUENCE [LARGE SCALE GENOMIC DNA]</scope>
    <source>
        <strain evidence="3 4">Map16</strain>
    </source>
</reference>
<feature type="compositionally biased region" description="Basic and acidic residues" evidence="1">
    <location>
        <begin position="265"/>
        <end position="275"/>
    </location>
</feature>
<dbReference type="STRING" id="2004952.A0A2C5XQI9"/>
<dbReference type="Proteomes" id="UP000226431">
    <property type="component" value="Unassembled WGS sequence"/>
</dbReference>
<dbReference type="EMBL" id="NJES01000097">
    <property type="protein sequence ID" value="PHH77969.1"/>
    <property type="molecule type" value="Genomic_DNA"/>
</dbReference>
<name>A0A2C5XQI9_9HYPO</name>
<feature type="region of interest" description="Disordered" evidence="1">
    <location>
        <begin position="143"/>
        <end position="282"/>
    </location>
</feature>